<comment type="caution">
    <text evidence="2">The sequence shown here is derived from an EMBL/GenBank/DDBJ whole genome shotgun (WGS) entry which is preliminary data.</text>
</comment>
<proteinExistence type="predicted"/>
<accession>A0A0F9APX7</accession>
<dbReference type="InterPro" id="IPR013159">
    <property type="entry name" value="DnaA_C"/>
</dbReference>
<feature type="domain" description="Chromosomal replication initiator DnaA C-terminal" evidence="1">
    <location>
        <begin position="59"/>
        <end position="127"/>
    </location>
</feature>
<dbReference type="InterPro" id="IPR010921">
    <property type="entry name" value="Trp_repressor/repl_initiator"/>
</dbReference>
<dbReference type="GO" id="GO:0003688">
    <property type="term" value="F:DNA replication origin binding"/>
    <property type="evidence" value="ECO:0007669"/>
    <property type="project" value="InterPro"/>
</dbReference>
<evidence type="ECO:0000259" key="1">
    <source>
        <dbReference type="SMART" id="SM00760"/>
    </source>
</evidence>
<name>A0A0F9APX7_9ZZZZ</name>
<dbReference type="EMBL" id="LAZR01056401">
    <property type="protein sequence ID" value="KKK74266.1"/>
    <property type="molecule type" value="Genomic_DNA"/>
</dbReference>
<dbReference type="Pfam" id="PF08299">
    <property type="entry name" value="Bac_DnaA_C"/>
    <property type="match status" value="1"/>
</dbReference>
<dbReference type="GO" id="GO:0006275">
    <property type="term" value="P:regulation of DNA replication"/>
    <property type="evidence" value="ECO:0007669"/>
    <property type="project" value="InterPro"/>
</dbReference>
<dbReference type="Gene3D" id="1.10.1750.10">
    <property type="match status" value="1"/>
</dbReference>
<dbReference type="InterPro" id="IPR018312">
    <property type="entry name" value="Chromosome_initiator_DnaA_CS"/>
</dbReference>
<dbReference type="CDD" id="cd06571">
    <property type="entry name" value="Bac_DnaA_C"/>
    <property type="match status" value="1"/>
</dbReference>
<dbReference type="AlphaFoldDB" id="A0A0F9APX7"/>
<dbReference type="PROSITE" id="PS01008">
    <property type="entry name" value="DNAA"/>
    <property type="match status" value="1"/>
</dbReference>
<dbReference type="SMART" id="SM00760">
    <property type="entry name" value="Bac_DnaA_C"/>
    <property type="match status" value="1"/>
</dbReference>
<reference evidence="2" key="1">
    <citation type="journal article" date="2015" name="Nature">
        <title>Complex archaea that bridge the gap between prokaryotes and eukaryotes.</title>
        <authorList>
            <person name="Spang A."/>
            <person name="Saw J.H."/>
            <person name="Jorgensen S.L."/>
            <person name="Zaremba-Niedzwiedzka K."/>
            <person name="Martijn J."/>
            <person name="Lind A.E."/>
            <person name="van Eijk R."/>
            <person name="Schleper C."/>
            <person name="Guy L."/>
            <person name="Ettema T.J."/>
        </authorList>
    </citation>
    <scope>NUCLEOTIDE SEQUENCE</scope>
</reference>
<evidence type="ECO:0000313" key="2">
    <source>
        <dbReference type="EMBL" id="KKK74266.1"/>
    </source>
</evidence>
<sequence>MIEAHEITINPSIFQRCDAYNLKSYALIQEGKVKMFSLTKTDTYQSPEEIMRYQRVKLSLFKIAMVTADHFNIQISDIAGKCQAGDIMKARLIFCVIARSKTDLTLERIGLFINRDHATVRHAQKSIDRQRAHLTDEKNIWEHYLEIENLLR</sequence>
<organism evidence="2">
    <name type="scientific">marine sediment metagenome</name>
    <dbReference type="NCBI Taxonomy" id="412755"/>
    <lineage>
        <taxon>unclassified sequences</taxon>
        <taxon>metagenomes</taxon>
        <taxon>ecological metagenomes</taxon>
    </lineage>
</organism>
<dbReference type="GO" id="GO:0005524">
    <property type="term" value="F:ATP binding"/>
    <property type="evidence" value="ECO:0007669"/>
    <property type="project" value="InterPro"/>
</dbReference>
<gene>
    <name evidence="2" type="ORF">LCGC14_2885490</name>
</gene>
<dbReference type="GO" id="GO:0006270">
    <property type="term" value="P:DNA replication initiation"/>
    <property type="evidence" value="ECO:0007669"/>
    <property type="project" value="InterPro"/>
</dbReference>
<dbReference type="SUPFAM" id="SSF48295">
    <property type="entry name" value="TrpR-like"/>
    <property type="match status" value="1"/>
</dbReference>
<protein>
    <recommendedName>
        <fullName evidence="1">Chromosomal replication initiator DnaA C-terminal domain-containing protein</fullName>
    </recommendedName>
</protein>